<dbReference type="InterPro" id="IPR013106">
    <property type="entry name" value="Ig_V-set"/>
</dbReference>
<evidence type="ECO:0000313" key="6">
    <source>
        <dbReference type="Proteomes" id="UP000694410"/>
    </source>
</evidence>
<dbReference type="PROSITE" id="PS50835">
    <property type="entry name" value="IG_LIKE"/>
    <property type="match status" value="1"/>
</dbReference>
<evidence type="ECO:0000256" key="2">
    <source>
        <dbReference type="ARBA" id="ARBA00022859"/>
    </source>
</evidence>
<dbReference type="PANTHER" id="PTHR23268:SF117">
    <property type="entry name" value="T CELL RECEPTOR BETA VARIABLE 29-1"/>
    <property type="match status" value="1"/>
</dbReference>
<keyword evidence="1 3" id="KW-0732">Signal</keyword>
<dbReference type="InterPro" id="IPR036179">
    <property type="entry name" value="Ig-like_dom_sf"/>
</dbReference>
<feature type="domain" description="Ig-like" evidence="4">
    <location>
        <begin position="36"/>
        <end position="118"/>
    </location>
</feature>
<dbReference type="Proteomes" id="UP000694410">
    <property type="component" value="Unplaced"/>
</dbReference>
<dbReference type="InterPro" id="IPR013783">
    <property type="entry name" value="Ig-like_fold"/>
</dbReference>
<protein>
    <recommendedName>
        <fullName evidence="4">Ig-like domain-containing protein</fullName>
    </recommendedName>
</protein>
<dbReference type="SUPFAM" id="SSF48726">
    <property type="entry name" value="Immunoglobulin"/>
    <property type="match status" value="1"/>
</dbReference>
<name>A0A8C0USB4_CYACU</name>
<dbReference type="SMART" id="SM00409">
    <property type="entry name" value="IG"/>
    <property type="match status" value="1"/>
</dbReference>
<keyword evidence="2" id="KW-0391">Immunity</keyword>
<dbReference type="GO" id="GO:0002376">
    <property type="term" value="P:immune system process"/>
    <property type="evidence" value="ECO:0007669"/>
    <property type="project" value="UniProtKB-KW"/>
</dbReference>
<dbReference type="GO" id="GO:0005886">
    <property type="term" value="C:plasma membrane"/>
    <property type="evidence" value="ECO:0007669"/>
    <property type="project" value="TreeGrafter"/>
</dbReference>
<dbReference type="InterPro" id="IPR050413">
    <property type="entry name" value="TCR_beta_variable"/>
</dbReference>
<dbReference type="Ensembl" id="ENSCCET00000018275.1">
    <property type="protein sequence ID" value="ENSCCEP00000011692.1"/>
    <property type="gene ID" value="ENSCCEG00000011395.1"/>
</dbReference>
<reference evidence="5" key="1">
    <citation type="submission" date="2025-08" db="UniProtKB">
        <authorList>
            <consortium name="Ensembl"/>
        </authorList>
    </citation>
    <scope>IDENTIFICATION</scope>
</reference>
<accession>A0A8C0USB4</accession>
<evidence type="ECO:0000256" key="3">
    <source>
        <dbReference type="SAM" id="SignalP"/>
    </source>
</evidence>
<evidence type="ECO:0000256" key="1">
    <source>
        <dbReference type="ARBA" id="ARBA00022729"/>
    </source>
</evidence>
<dbReference type="GO" id="GO:0007166">
    <property type="term" value="P:cell surface receptor signaling pathway"/>
    <property type="evidence" value="ECO:0007669"/>
    <property type="project" value="TreeGrafter"/>
</dbReference>
<dbReference type="Pfam" id="PF07686">
    <property type="entry name" value="V-set"/>
    <property type="match status" value="1"/>
</dbReference>
<organism evidence="5 6">
    <name type="scientific">Cyanistes caeruleus</name>
    <name type="common">Eurasian blue tit</name>
    <name type="synonym">Parus caeruleus</name>
    <dbReference type="NCBI Taxonomy" id="156563"/>
    <lineage>
        <taxon>Eukaryota</taxon>
        <taxon>Metazoa</taxon>
        <taxon>Chordata</taxon>
        <taxon>Craniata</taxon>
        <taxon>Vertebrata</taxon>
        <taxon>Euteleostomi</taxon>
        <taxon>Archelosauria</taxon>
        <taxon>Archosauria</taxon>
        <taxon>Dinosauria</taxon>
        <taxon>Saurischia</taxon>
        <taxon>Theropoda</taxon>
        <taxon>Coelurosauria</taxon>
        <taxon>Aves</taxon>
        <taxon>Neognathae</taxon>
        <taxon>Neoaves</taxon>
        <taxon>Telluraves</taxon>
        <taxon>Australaves</taxon>
        <taxon>Passeriformes</taxon>
        <taxon>Paridae</taxon>
        <taxon>Cyanistes</taxon>
    </lineage>
</organism>
<sequence length="118" mass="13293">WESWRAMLAVVLALLSGERQQICLQQGSHPGHAGAGDSLNISCRSNRAYMFWYQQPPRNGLKLIVSSSTWSSNSYEHGYSEAKFEITRESSFYALMTIKNLTSKDEATYFCAASDRTV</sequence>
<feature type="chain" id="PRO_5034795727" description="Ig-like domain-containing protein" evidence="3">
    <location>
        <begin position="18"/>
        <end position="118"/>
    </location>
</feature>
<dbReference type="SMART" id="SM00406">
    <property type="entry name" value="IGv"/>
    <property type="match status" value="1"/>
</dbReference>
<feature type="signal peptide" evidence="3">
    <location>
        <begin position="1"/>
        <end position="17"/>
    </location>
</feature>
<evidence type="ECO:0000259" key="4">
    <source>
        <dbReference type="PROSITE" id="PS50835"/>
    </source>
</evidence>
<reference evidence="5" key="2">
    <citation type="submission" date="2025-09" db="UniProtKB">
        <authorList>
            <consortium name="Ensembl"/>
        </authorList>
    </citation>
    <scope>IDENTIFICATION</scope>
</reference>
<dbReference type="InterPro" id="IPR007110">
    <property type="entry name" value="Ig-like_dom"/>
</dbReference>
<proteinExistence type="predicted"/>
<dbReference type="AlphaFoldDB" id="A0A8C0USB4"/>
<dbReference type="Gene3D" id="2.60.40.10">
    <property type="entry name" value="Immunoglobulins"/>
    <property type="match status" value="1"/>
</dbReference>
<dbReference type="PANTHER" id="PTHR23268">
    <property type="entry name" value="T-CELL RECEPTOR BETA CHAIN"/>
    <property type="match status" value="1"/>
</dbReference>
<keyword evidence="6" id="KW-1185">Reference proteome</keyword>
<evidence type="ECO:0000313" key="5">
    <source>
        <dbReference type="Ensembl" id="ENSCCEP00000011692.1"/>
    </source>
</evidence>
<dbReference type="InterPro" id="IPR003599">
    <property type="entry name" value="Ig_sub"/>
</dbReference>